<accession>A0AAD4L132</accession>
<keyword evidence="2" id="KW-1185">Reference proteome</keyword>
<dbReference type="RefSeq" id="XP_046078239.1">
    <property type="nucleotide sequence ID" value="XM_046218883.1"/>
</dbReference>
<name>A0AAD4L132_9EURO</name>
<proteinExistence type="predicted"/>
<sequence>MFEFVNHDSTQGFNDATRTRIRSQAAMMAISQKRRSHVVEQIREQLVADIVDSSKIVDPTLNLTWDSPTTQADHLTIPASMPPSGISLVRSEYNLDPTNFSALTSIHIGAACKGIFAEEPTHLKGLLTCHEKSYFSHLPQRFGQSACLDNALFCLVIKIASLMAPCSALSNTLILAKYGKALATLQAALEGSASWTLADTLCAVEVLALFEILNSPTEGSWSQHIAGAAKMIRLRGPQDFKSEYDRDLLIAMIGPIVCESFANNESCFFEGQDWLQLIQYCATGNNSFSDRSDLAISISQILVRMPGLAKRTTYAIFNQDSLTVYDRQQIERDLNQARQEIHQWRTNFNRFIVLSVERIAHQLDLGKRFELLGTSLVLATFINRFIGAICPNQRCWAEEEAQACATEIQTLADDVPKINPRAGFYLAQKAKMAKATINTASIWKDSIESGKLIEPWKFKEWCGMMNRKTPSIPETSV</sequence>
<dbReference type="PANTHER" id="PTHR38111:SF6">
    <property type="entry name" value="FINGER DOMAIN PROTEIN, PUTATIVE (AFU_ORTHOLOGUE AFUA_8G01940)-RELATED"/>
    <property type="match status" value="1"/>
</dbReference>
<comment type="caution">
    <text evidence="1">The sequence shown here is derived from an EMBL/GenBank/DDBJ whole genome shotgun (WGS) entry which is preliminary data.</text>
</comment>
<gene>
    <name evidence="1" type="ORF">BGW36DRAFT_403159</name>
</gene>
<evidence type="ECO:0000313" key="2">
    <source>
        <dbReference type="Proteomes" id="UP001201262"/>
    </source>
</evidence>
<evidence type="ECO:0000313" key="1">
    <source>
        <dbReference type="EMBL" id="KAH8705618.1"/>
    </source>
</evidence>
<reference evidence="1" key="1">
    <citation type="submission" date="2021-12" db="EMBL/GenBank/DDBJ databases">
        <title>Convergent genome expansion in fungi linked to evolution of root-endophyte symbiosis.</title>
        <authorList>
            <consortium name="DOE Joint Genome Institute"/>
            <person name="Ke Y.-H."/>
            <person name="Bonito G."/>
            <person name="Liao H.-L."/>
            <person name="Looney B."/>
            <person name="Rojas-Flechas A."/>
            <person name="Nash J."/>
            <person name="Hameed K."/>
            <person name="Schadt C."/>
            <person name="Martin F."/>
            <person name="Crous P.W."/>
            <person name="Miettinen O."/>
            <person name="Magnuson J.K."/>
            <person name="Labbe J."/>
            <person name="Jacobson D."/>
            <person name="Doktycz M.J."/>
            <person name="Veneault-Fourrey C."/>
            <person name="Kuo A."/>
            <person name="Mondo S."/>
            <person name="Calhoun S."/>
            <person name="Riley R."/>
            <person name="Ohm R."/>
            <person name="LaButti K."/>
            <person name="Andreopoulos B."/>
            <person name="Pangilinan J."/>
            <person name="Nolan M."/>
            <person name="Tritt A."/>
            <person name="Clum A."/>
            <person name="Lipzen A."/>
            <person name="Daum C."/>
            <person name="Barry K."/>
            <person name="Grigoriev I.V."/>
            <person name="Vilgalys R."/>
        </authorList>
    </citation>
    <scope>NUCLEOTIDE SEQUENCE</scope>
    <source>
        <strain evidence="1">PMI_201</strain>
    </source>
</reference>
<dbReference type="InterPro" id="IPR053178">
    <property type="entry name" value="Osmoadaptation_assoc"/>
</dbReference>
<organism evidence="1 2">
    <name type="scientific">Talaromyces proteolyticus</name>
    <dbReference type="NCBI Taxonomy" id="1131652"/>
    <lineage>
        <taxon>Eukaryota</taxon>
        <taxon>Fungi</taxon>
        <taxon>Dikarya</taxon>
        <taxon>Ascomycota</taxon>
        <taxon>Pezizomycotina</taxon>
        <taxon>Eurotiomycetes</taxon>
        <taxon>Eurotiomycetidae</taxon>
        <taxon>Eurotiales</taxon>
        <taxon>Trichocomaceae</taxon>
        <taxon>Talaromyces</taxon>
        <taxon>Talaromyces sect. Bacilispori</taxon>
    </lineage>
</organism>
<dbReference type="InterPro" id="IPR021858">
    <property type="entry name" value="Fun_TF"/>
</dbReference>
<dbReference type="Pfam" id="PF11951">
    <property type="entry name" value="Fungal_trans_2"/>
    <property type="match status" value="1"/>
</dbReference>
<dbReference type="PANTHER" id="PTHR38111">
    <property type="entry name" value="ZN(2)-C6 FUNGAL-TYPE DOMAIN-CONTAINING PROTEIN-RELATED"/>
    <property type="match status" value="1"/>
</dbReference>
<dbReference type="EMBL" id="JAJTJA010000001">
    <property type="protein sequence ID" value="KAH8705618.1"/>
    <property type="molecule type" value="Genomic_DNA"/>
</dbReference>
<dbReference type="AlphaFoldDB" id="A0AAD4L132"/>
<protein>
    <submittedName>
        <fullName evidence="1">Uncharacterized protein</fullName>
    </submittedName>
</protein>
<dbReference type="Proteomes" id="UP001201262">
    <property type="component" value="Unassembled WGS sequence"/>
</dbReference>
<dbReference type="GeneID" id="70249170"/>